<gene>
    <name evidence="4" type="primary">ORF4</name>
</gene>
<feature type="compositionally biased region" description="Polar residues" evidence="3">
    <location>
        <begin position="148"/>
        <end position="174"/>
    </location>
</feature>
<dbReference type="GeneID" id="41701547"/>
<evidence type="ECO:0000256" key="2">
    <source>
        <dbReference type="ARBA" id="ARBA00023031"/>
    </source>
</evidence>
<proteinExistence type="predicted"/>
<protein>
    <submittedName>
        <fullName evidence="4">Movement protein</fullName>
    </submittedName>
</protein>
<sequence length="174" mass="18844">MAGESSAPHRGWLWSPVLEDDEEMVDQDLELTELEVPALHGRLRSSLSQWTTYAPMQAGSLSSGPAYRSALQFQAEYSSPTLSIKSSVSRSSMSRMPPAPLRAHSLLRSTLPALEAPLTLGSSPSQFPRTTPARLMRLSSRDSRGSLPLTTNSTSSIRGMARQTSLGSSSSEHE</sequence>
<keyword evidence="2" id="KW-0916">Viral movement protein</keyword>
<reference evidence="4" key="1">
    <citation type="journal article" date="2017" name="Arch. Virol.">
        <title>Molecular characterization of a novel luteovirus infecting apple by next-generation sequencing.</title>
        <authorList>
            <person name="Shen P."/>
            <person name="Tian X."/>
            <person name="Zhang S."/>
            <person name="Ren F."/>
            <person name="Li P."/>
            <person name="Yu Y.Q."/>
            <person name="Li R."/>
            <person name="Zhou C."/>
            <person name="Cao M."/>
        </authorList>
    </citation>
    <scope>NUCLEOTIDE SEQUENCE [LARGE SCALE GENOMIC DNA]</scope>
    <source>
        <strain evidence="4">A68</strain>
    </source>
</reference>
<dbReference type="Pfam" id="PF01659">
    <property type="entry name" value="Luteo_Vpg"/>
    <property type="match status" value="1"/>
</dbReference>
<evidence type="ECO:0000313" key="5">
    <source>
        <dbReference type="Proteomes" id="UP000290655"/>
    </source>
</evidence>
<evidence type="ECO:0000313" key="4">
    <source>
        <dbReference type="EMBL" id="ATY36306.1"/>
    </source>
</evidence>
<organism evidence="4">
    <name type="scientific">Luteovirus sociomali</name>
    <dbReference type="NCBI Taxonomy" id="2054409"/>
    <lineage>
        <taxon>Viruses</taxon>
        <taxon>Riboviria</taxon>
        <taxon>Orthornavirae</taxon>
        <taxon>Kitrinoviricota</taxon>
        <taxon>Tolucaviricetes</taxon>
        <taxon>Tolivirales</taxon>
        <taxon>Tombusviridae</taxon>
        <taxon>Regressovirinae</taxon>
        <taxon>Luteovirus</taxon>
    </lineage>
</organism>
<keyword evidence="5" id="KW-1185">Reference proteome</keyword>
<dbReference type="EMBL" id="MF580384">
    <property type="protein sequence ID" value="ATY36306.1"/>
    <property type="molecule type" value="Genomic_RNA"/>
</dbReference>
<feature type="compositionally biased region" description="Polar residues" evidence="3">
    <location>
        <begin position="120"/>
        <end position="129"/>
    </location>
</feature>
<name>A0A2H4QXD9_9TOMB</name>
<dbReference type="InterPro" id="IPR001964">
    <property type="entry name" value="Luteo_VPG"/>
</dbReference>
<evidence type="ECO:0000256" key="3">
    <source>
        <dbReference type="SAM" id="MobiDB-lite"/>
    </source>
</evidence>
<dbReference type="KEGG" id="vg:41701547"/>
<accession>A0A2H4QXD9</accession>
<feature type="region of interest" description="Disordered" evidence="3">
    <location>
        <begin position="117"/>
        <end position="174"/>
    </location>
</feature>
<evidence type="ECO:0000256" key="1">
    <source>
        <dbReference type="ARBA" id="ARBA00022448"/>
    </source>
</evidence>
<keyword evidence="1" id="KW-0813">Transport</keyword>
<dbReference type="Proteomes" id="UP000290655">
    <property type="component" value="Segment"/>
</dbReference>
<dbReference type="RefSeq" id="YP_009551928.1">
    <property type="nucleotide sequence ID" value="NC_040549.1"/>
</dbReference>
<dbReference type="GO" id="GO:0046740">
    <property type="term" value="P:transport of virus in host, cell to cell"/>
    <property type="evidence" value="ECO:0007669"/>
    <property type="project" value="UniProtKB-KW"/>
</dbReference>